<sequence>MRVSARPASLRHEKMETQCSLGNASARNAACRILHQLPPGRTDGRWSYLASDYGVLAFRSQTAAVLTIEVVEVEGTEIAPEDATLEAGWISSHRNKQRKHASNAPALPTGQGNASDTPMLNGSAQRLSRKPRQPRLPDDHVKVVIRPRDGPNLSKVREAQLRNAILREVDRHATLLKEDIYCTCVEANLIVVSTPQLSNAKIYSRISKLQVKTETYHVRAYVTSPENRAKGVIHNIPPYGFPEDISASLVHDRSPTILQARRMGKTNTILIVFDGDQVPFYVYYRGGEYKCYLHKKRTKVCDKFGAVGHR</sequence>
<dbReference type="EMBL" id="JABSTU010004173">
    <property type="protein sequence ID" value="KAH7964170.1"/>
    <property type="molecule type" value="Genomic_DNA"/>
</dbReference>
<evidence type="ECO:0000256" key="1">
    <source>
        <dbReference type="SAM" id="MobiDB-lite"/>
    </source>
</evidence>
<organism evidence="2 3">
    <name type="scientific">Rhipicephalus microplus</name>
    <name type="common">Cattle tick</name>
    <name type="synonym">Boophilus microplus</name>
    <dbReference type="NCBI Taxonomy" id="6941"/>
    <lineage>
        <taxon>Eukaryota</taxon>
        <taxon>Metazoa</taxon>
        <taxon>Ecdysozoa</taxon>
        <taxon>Arthropoda</taxon>
        <taxon>Chelicerata</taxon>
        <taxon>Arachnida</taxon>
        <taxon>Acari</taxon>
        <taxon>Parasitiformes</taxon>
        <taxon>Ixodida</taxon>
        <taxon>Ixodoidea</taxon>
        <taxon>Ixodidae</taxon>
        <taxon>Rhipicephalinae</taxon>
        <taxon>Rhipicephalus</taxon>
        <taxon>Boophilus</taxon>
    </lineage>
</organism>
<protein>
    <submittedName>
        <fullName evidence="2">Uncharacterized protein</fullName>
    </submittedName>
</protein>
<feature type="region of interest" description="Disordered" evidence="1">
    <location>
        <begin position="93"/>
        <end position="139"/>
    </location>
</feature>
<name>A0A9J6CZP9_RHIMP</name>
<dbReference type="AlphaFoldDB" id="A0A9J6CZP9"/>
<dbReference type="Proteomes" id="UP000821866">
    <property type="component" value="Unassembled WGS sequence"/>
</dbReference>
<feature type="compositionally biased region" description="Polar residues" evidence="1">
    <location>
        <begin position="110"/>
        <end position="126"/>
    </location>
</feature>
<evidence type="ECO:0000313" key="3">
    <source>
        <dbReference type="Proteomes" id="UP000821866"/>
    </source>
</evidence>
<proteinExistence type="predicted"/>
<reference evidence="2" key="2">
    <citation type="submission" date="2021-09" db="EMBL/GenBank/DDBJ databases">
        <authorList>
            <person name="Jia N."/>
            <person name="Wang J."/>
            <person name="Shi W."/>
            <person name="Du L."/>
            <person name="Sun Y."/>
            <person name="Zhan W."/>
            <person name="Jiang J."/>
            <person name="Wang Q."/>
            <person name="Zhang B."/>
            <person name="Ji P."/>
            <person name="Sakyi L.B."/>
            <person name="Cui X."/>
            <person name="Yuan T."/>
            <person name="Jiang B."/>
            <person name="Yang W."/>
            <person name="Lam T.T.-Y."/>
            <person name="Chang Q."/>
            <person name="Ding S."/>
            <person name="Wang X."/>
            <person name="Zhu J."/>
            <person name="Ruan X."/>
            <person name="Zhao L."/>
            <person name="Wei J."/>
            <person name="Que T."/>
            <person name="Du C."/>
            <person name="Cheng J."/>
            <person name="Dai P."/>
            <person name="Han X."/>
            <person name="Huang E."/>
            <person name="Gao Y."/>
            <person name="Liu J."/>
            <person name="Shao H."/>
            <person name="Ye R."/>
            <person name="Li L."/>
            <person name="Wei W."/>
            <person name="Wang X."/>
            <person name="Wang C."/>
            <person name="Huo Q."/>
            <person name="Li W."/>
            <person name="Guo W."/>
            <person name="Chen H."/>
            <person name="Chen S."/>
            <person name="Zhou L."/>
            <person name="Zhou L."/>
            <person name="Ni X."/>
            <person name="Tian J."/>
            <person name="Zhou Y."/>
            <person name="Sheng Y."/>
            <person name="Liu T."/>
            <person name="Pan Y."/>
            <person name="Xia L."/>
            <person name="Li J."/>
            <person name="Zhao F."/>
            <person name="Cao W."/>
        </authorList>
    </citation>
    <scope>NUCLEOTIDE SEQUENCE</scope>
    <source>
        <strain evidence="2">Rmic-2018</strain>
        <tissue evidence="2">Larvae</tissue>
    </source>
</reference>
<accession>A0A9J6CZP9</accession>
<keyword evidence="3" id="KW-1185">Reference proteome</keyword>
<comment type="caution">
    <text evidence="2">The sequence shown here is derived from an EMBL/GenBank/DDBJ whole genome shotgun (WGS) entry which is preliminary data.</text>
</comment>
<evidence type="ECO:0000313" key="2">
    <source>
        <dbReference type="EMBL" id="KAH7964170.1"/>
    </source>
</evidence>
<reference evidence="2" key="1">
    <citation type="journal article" date="2020" name="Cell">
        <title>Large-Scale Comparative Analyses of Tick Genomes Elucidate Their Genetic Diversity and Vector Capacities.</title>
        <authorList>
            <consortium name="Tick Genome and Microbiome Consortium (TIGMIC)"/>
            <person name="Jia N."/>
            <person name="Wang J."/>
            <person name="Shi W."/>
            <person name="Du L."/>
            <person name="Sun Y."/>
            <person name="Zhan W."/>
            <person name="Jiang J.F."/>
            <person name="Wang Q."/>
            <person name="Zhang B."/>
            <person name="Ji P."/>
            <person name="Bell-Sakyi L."/>
            <person name="Cui X.M."/>
            <person name="Yuan T.T."/>
            <person name="Jiang B.G."/>
            <person name="Yang W.F."/>
            <person name="Lam T.T."/>
            <person name="Chang Q.C."/>
            <person name="Ding S.J."/>
            <person name="Wang X.J."/>
            <person name="Zhu J.G."/>
            <person name="Ruan X.D."/>
            <person name="Zhao L."/>
            <person name="Wei J.T."/>
            <person name="Ye R.Z."/>
            <person name="Que T.C."/>
            <person name="Du C.H."/>
            <person name="Zhou Y.H."/>
            <person name="Cheng J.X."/>
            <person name="Dai P.F."/>
            <person name="Guo W.B."/>
            <person name="Han X.H."/>
            <person name="Huang E.J."/>
            <person name="Li L.F."/>
            <person name="Wei W."/>
            <person name="Gao Y.C."/>
            <person name="Liu J.Z."/>
            <person name="Shao H.Z."/>
            <person name="Wang X."/>
            <person name="Wang C.C."/>
            <person name="Yang T.C."/>
            <person name="Huo Q.B."/>
            <person name="Li W."/>
            <person name="Chen H.Y."/>
            <person name="Chen S.E."/>
            <person name="Zhou L.G."/>
            <person name="Ni X.B."/>
            <person name="Tian J.H."/>
            <person name="Sheng Y."/>
            <person name="Liu T."/>
            <person name="Pan Y.S."/>
            <person name="Xia L.Y."/>
            <person name="Li J."/>
            <person name="Zhao F."/>
            <person name="Cao W.C."/>
        </authorList>
    </citation>
    <scope>NUCLEOTIDE SEQUENCE</scope>
    <source>
        <strain evidence="2">Rmic-2018</strain>
    </source>
</reference>
<gene>
    <name evidence="2" type="ORF">HPB51_027592</name>
</gene>